<protein>
    <submittedName>
        <fullName evidence="6">DNA-binding transcriptional MerR regulator</fullName>
    </submittedName>
</protein>
<keyword evidence="3 6" id="KW-0238">DNA-binding</keyword>
<dbReference type="Proteomes" id="UP000576393">
    <property type="component" value="Unassembled WGS sequence"/>
</dbReference>
<dbReference type="InterPro" id="IPR009061">
    <property type="entry name" value="DNA-bd_dom_put_sf"/>
</dbReference>
<reference evidence="6 7" key="1">
    <citation type="submission" date="2020-07" db="EMBL/GenBank/DDBJ databases">
        <title>Sequencing the genomes of 1000 actinobacteria strains.</title>
        <authorList>
            <person name="Klenk H.-P."/>
        </authorList>
    </citation>
    <scope>NUCLEOTIDE SEQUENCE [LARGE SCALE GENOMIC DNA]</scope>
    <source>
        <strain evidence="6 7">DSM 45763</strain>
    </source>
</reference>
<evidence type="ECO:0000313" key="7">
    <source>
        <dbReference type="Proteomes" id="UP000576393"/>
    </source>
</evidence>
<keyword evidence="7" id="KW-1185">Reference proteome</keyword>
<dbReference type="PROSITE" id="PS00552">
    <property type="entry name" value="HTH_MERR_1"/>
    <property type="match status" value="1"/>
</dbReference>
<dbReference type="PANTHER" id="PTHR30204:SF69">
    <property type="entry name" value="MERR-FAMILY TRANSCRIPTIONAL REGULATOR"/>
    <property type="match status" value="1"/>
</dbReference>
<dbReference type="SMART" id="SM00422">
    <property type="entry name" value="HTH_MERR"/>
    <property type="match status" value="1"/>
</dbReference>
<accession>A0A852USZ5</accession>
<dbReference type="SUPFAM" id="SSF46955">
    <property type="entry name" value="Putative DNA-binding domain"/>
    <property type="match status" value="1"/>
</dbReference>
<dbReference type="InterPro" id="IPR012925">
    <property type="entry name" value="TipAS_dom"/>
</dbReference>
<dbReference type="CDD" id="cd01106">
    <property type="entry name" value="HTH_TipAL-Mta"/>
    <property type="match status" value="1"/>
</dbReference>
<keyword evidence="4" id="KW-0804">Transcription</keyword>
<evidence type="ECO:0000259" key="5">
    <source>
        <dbReference type="PROSITE" id="PS50937"/>
    </source>
</evidence>
<dbReference type="PROSITE" id="PS50937">
    <property type="entry name" value="HTH_MERR_2"/>
    <property type="match status" value="1"/>
</dbReference>
<sequence>MIGEDATARWWSIGELARASGVTVRTLRHYDEIGVLRSGERATSGHRRYTAADLRRLYRVRSLRALGMSLDEIKEVLASSPEDPAAMRALLRTQLRQLTFQAEQTQQLIEQIHGLLRQLDEASMPDPDQFMTTLEMISMLETYFTQEQREELARRRGELGAEAVEEAKTHFVELVEQLLRHVQDGTPADDPQVQELVRRWDELATPFHAEDARGEQTKAAARRMWQEHRDQLSARLPWPAEKMAELLAYLERARTTAH</sequence>
<dbReference type="PANTHER" id="PTHR30204">
    <property type="entry name" value="REDOX-CYCLING DRUG-SENSING TRANSCRIPTIONAL ACTIVATOR SOXR"/>
    <property type="match status" value="1"/>
</dbReference>
<organism evidence="6 7">
    <name type="scientific">Streptosporangium sandarakinum</name>
    <dbReference type="NCBI Taxonomy" id="1260955"/>
    <lineage>
        <taxon>Bacteria</taxon>
        <taxon>Bacillati</taxon>
        <taxon>Actinomycetota</taxon>
        <taxon>Actinomycetes</taxon>
        <taxon>Streptosporangiales</taxon>
        <taxon>Streptosporangiaceae</taxon>
        <taxon>Streptosporangium</taxon>
    </lineage>
</organism>
<comment type="caution">
    <text evidence="6">The sequence shown here is derived from an EMBL/GenBank/DDBJ whole genome shotgun (WGS) entry which is preliminary data.</text>
</comment>
<proteinExistence type="predicted"/>
<dbReference type="InterPro" id="IPR000551">
    <property type="entry name" value="MerR-type_HTH_dom"/>
</dbReference>
<dbReference type="AlphaFoldDB" id="A0A852USZ5"/>
<dbReference type="PRINTS" id="PR00040">
    <property type="entry name" value="HTHMERR"/>
</dbReference>
<dbReference type="RefSeq" id="WP_179820863.1">
    <property type="nucleotide sequence ID" value="NZ_JACCCO010000001.1"/>
</dbReference>
<evidence type="ECO:0000256" key="1">
    <source>
        <dbReference type="ARBA" id="ARBA00022491"/>
    </source>
</evidence>
<dbReference type="EMBL" id="JACCCO010000001">
    <property type="protein sequence ID" value="NYF40747.1"/>
    <property type="molecule type" value="Genomic_DNA"/>
</dbReference>
<evidence type="ECO:0000256" key="2">
    <source>
        <dbReference type="ARBA" id="ARBA00023015"/>
    </source>
</evidence>
<dbReference type="Gene3D" id="1.10.1660.10">
    <property type="match status" value="1"/>
</dbReference>
<gene>
    <name evidence="6" type="ORF">HDA43_002906</name>
</gene>
<keyword evidence="2" id="KW-0805">Transcription regulation</keyword>
<evidence type="ECO:0000256" key="3">
    <source>
        <dbReference type="ARBA" id="ARBA00023125"/>
    </source>
</evidence>
<evidence type="ECO:0000313" key="6">
    <source>
        <dbReference type="EMBL" id="NYF40747.1"/>
    </source>
</evidence>
<feature type="domain" description="HTH merR-type" evidence="5">
    <location>
        <begin position="10"/>
        <end position="79"/>
    </location>
</feature>
<dbReference type="GO" id="GO:0003700">
    <property type="term" value="F:DNA-binding transcription factor activity"/>
    <property type="evidence" value="ECO:0007669"/>
    <property type="project" value="InterPro"/>
</dbReference>
<dbReference type="Pfam" id="PF13411">
    <property type="entry name" value="MerR_1"/>
    <property type="match status" value="1"/>
</dbReference>
<name>A0A852USZ5_9ACTN</name>
<dbReference type="InterPro" id="IPR047057">
    <property type="entry name" value="MerR_fam"/>
</dbReference>
<keyword evidence="1" id="KW-0678">Repressor</keyword>
<dbReference type="GO" id="GO:0003677">
    <property type="term" value="F:DNA binding"/>
    <property type="evidence" value="ECO:0007669"/>
    <property type="project" value="UniProtKB-KW"/>
</dbReference>
<evidence type="ECO:0000256" key="4">
    <source>
        <dbReference type="ARBA" id="ARBA00023163"/>
    </source>
</evidence>
<dbReference type="Pfam" id="PF07739">
    <property type="entry name" value="TipAS"/>
    <property type="match status" value="1"/>
</dbReference>